<dbReference type="EMBL" id="AMKT01000076">
    <property type="protein sequence ID" value="OXG14393.1"/>
    <property type="molecule type" value="Genomic_DNA"/>
</dbReference>
<feature type="region of interest" description="Disordered" evidence="1">
    <location>
        <begin position="355"/>
        <end position="381"/>
    </location>
</feature>
<evidence type="ECO:0000256" key="1">
    <source>
        <dbReference type="SAM" id="MobiDB-lite"/>
    </source>
</evidence>
<dbReference type="CDD" id="cd02181">
    <property type="entry name" value="GH16_fungal_Lam16A_glucanase"/>
    <property type="match status" value="1"/>
</dbReference>
<accession>A0A854QD97</accession>
<feature type="domain" description="GH16" evidence="3">
    <location>
        <begin position="15"/>
        <end position="286"/>
    </location>
</feature>
<dbReference type="OrthoDB" id="192832at2759"/>
<dbReference type="FunFam" id="2.60.120.200:FF:000179">
    <property type="entry name" value="Unplaced genomic scaffold supercont1.19, whole genome shotgun sequence"/>
    <property type="match status" value="1"/>
</dbReference>
<reference evidence="4 5" key="1">
    <citation type="submission" date="2017-06" db="EMBL/GenBank/DDBJ databases">
        <title>Global population genomics of the pathogenic fungus Cryptococcus neoformans var. grubii.</title>
        <authorList>
            <person name="Cuomo C."/>
            <person name="Litvintseva A."/>
            <person name="Chen Y."/>
            <person name="Young S."/>
            <person name="Zeng Q."/>
            <person name="Chapman S."/>
            <person name="Gujja S."/>
            <person name="Saif S."/>
            <person name="Birren B."/>
        </authorList>
    </citation>
    <scope>NUCLEOTIDE SEQUENCE [LARGE SCALE GENOMIC DNA]</scope>
    <source>
        <strain evidence="4 5">Tu259-1</strain>
    </source>
</reference>
<dbReference type="PANTHER" id="PTHR10963">
    <property type="entry name" value="GLYCOSYL HYDROLASE-RELATED"/>
    <property type="match status" value="1"/>
</dbReference>
<evidence type="ECO:0000313" key="4">
    <source>
        <dbReference type="EMBL" id="OXG14393.1"/>
    </source>
</evidence>
<dbReference type="Gene3D" id="2.60.120.200">
    <property type="match status" value="1"/>
</dbReference>
<dbReference type="InterPro" id="IPR000757">
    <property type="entry name" value="Beta-glucanase-like"/>
</dbReference>
<gene>
    <name evidence="4" type="ORF">C361_05693</name>
</gene>
<dbReference type="AlphaFoldDB" id="A0A854QD97"/>
<evidence type="ECO:0000259" key="3">
    <source>
        <dbReference type="PROSITE" id="PS51762"/>
    </source>
</evidence>
<protein>
    <recommendedName>
        <fullName evidence="3">GH16 domain-containing protein</fullName>
    </recommendedName>
</protein>
<dbReference type="InterPro" id="IPR050546">
    <property type="entry name" value="Glycosyl_Hydrlase_16"/>
</dbReference>
<evidence type="ECO:0000256" key="2">
    <source>
        <dbReference type="SAM" id="SignalP"/>
    </source>
</evidence>
<dbReference type="InterPro" id="IPR013320">
    <property type="entry name" value="ConA-like_dom_sf"/>
</dbReference>
<dbReference type="Pfam" id="PF26113">
    <property type="entry name" value="GH16_XgeA"/>
    <property type="match status" value="1"/>
</dbReference>
<evidence type="ECO:0000313" key="5">
    <source>
        <dbReference type="Proteomes" id="UP000199727"/>
    </source>
</evidence>
<keyword evidence="2" id="KW-0732">Signal</keyword>
<name>A0A854QD97_CRYNE</name>
<feature type="chain" id="PRO_5032297720" description="GH16 domain-containing protein" evidence="2">
    <location>
        <begin position="20"/>
        <end position="403"/>
    </location>
</feature>
<dbReference type="Proteomes" id="UP000199727">
    <property type="component" value="Unassembled WGS sequence"/>
</dbReference>
<dbReference type="PANTHER" id="PTHR10963:SF24">
    <property type="entry name" value="GLYCOSIDASE C21B10.07-RELATED"/>
    <property type="match status" value="1"/>
</dbReference>
<dbReference type="GO" id="GO:0009251">
    <property type="term" value="P:glucan catabolic process"/>
    <property type="evidence" value="ECO:0007669"/>
    <property type="project" value="TreeGrafter"/>
</dbReference>
<dbReference type="SUPFAM" id="SSF49899">
    <property type="entry name" value="Concanavalin A-like lectins/glucanases"/>
    <property type="match status" value="1"/>
</dbReference>
<sequence length="403" mass="43182">MLTLLAIALPITIALRAGATVYPLVESWHGEGFFDGFTFPVETYDNTTNGDTFWATPANTSLLYTTSSGTTILKVDNSTFVPYLEKRFAPKLLSKSAYDIGTVWVFDAVHLPYGCSVWPAFWTQGPSWPAGGEIDIVEGINLQATNMIALHTSGASSCTIPTTSPSSFSGTVSYPNCDNSQNYGSGCTVYDTNTNSYGREFAEAGGGVYVAEFARDGIRIWFMTRSAIPDAIQVNATQIDTSSLGTPVAEYPSTSCDIASLFGPQTLTINIALCGDYAGLPSELEKTCPALVGDATWYALFPSFHHTEKRPTHKFVSISYTTYVINDGSTTYSQAYFEINYVNVYSSNPSSVTTISPSGPSTSATSTTASTSAAGTREGGATRPEQQLLLVAAGSLMSLFLFW</sequence>
<dbReference type="PROSITE" id="PS51762">
    <property type="entry name" value="GH16_2"/>
    <property type="match status" value="1"/>
</dbReference>
<feature type="signal peptide" evidence="2">
    <location>
        <begin position="1"/>
        <end position="19"/>
    </location>
</feature>
<proteinExistence type="predicted"/>
<organism evidence="4 5">
    <name type="scientific">Cryptococcus neoformans Tu259-1</name>
    <dbReference type="NCBI Taxonomy" id="1230072"/>
    <lineage>
        <taxon>Eukaryota</taxon>
        <taxon>Fungi</taxon>
        <taxon>Dikarya</taxon>
        <taxon>Basidiomycota</taxon>
        <taxon>Agaricomycotina</taxon>
        <taxon>Tremellomycetes</taxon>
        <taxon>Tremellales</taxon>
        <taxon>Cryptococcaceae</taxon>
        <taxon>Cryptococcus</taxon>
        <taxon>Cryptococcus neoformans species complex</taxon>
    </lineage>
</organism>
<dbReference type="GO" id="GO:0004553">
    <property type="term" value="F:hydrolase activity, hydrolyzing O-glycosyl compounds"/>
    <property type="evidence" value="ECO:0007669"/>
    <property type="project" value="InterPro"/>
</dbReference>
<comment type="caution">
    <text evidence="4">The sequence shown here is derived from an EMBL/GenBank/DDBJ whole genome shotgun (WGS) entry which is preliminary data.</text>
</comment>